<keyword evidence="9 14" id="KW-0472">Membrane</keyword>
<keyword evidence="17" id="KW-0969">Cilium</keyword>
<keyword evidence="17" id="KW-0966">Cell projection</keyword>
<evidence type="ECO:0000256" key="6">
    <source>
        <dbReference type="ARBA" id="ARBA00022475"/>
    </source>
</evidence>
<organism evidence="17 18">
    <name type="scientific">Pseudomonas fluorescens</name>
    <dbReference type="NCBI Taxonomy" id="294"/>
    <lineage>
        <taxon>Bacteria</taxon>
        <taxon>Pseudomonadati</taxon>
        <taxon>Pseudomonadota</taxon>
        <taxon>Gammaproteobacteria</taxon>
        <taxon>Pseudomonadales</taxon>
        <taxon>Pseudomonadaceae</taxon>
        <taxon>Pseudomonas</taxon>
    </lineage>
</organism>
<evidence type="ECO:0000256" key="3">
    <source>
        <dbReference type="ARBA" id="ARBA00004651"/>
    </source>
</evidence>
<evidence type="ECO:0000256" key="4">
    <source>
        <dbReference type="ARBA" id="ARBA00007971"/>
    </source>
</evidence>
<comment type="subcellular location">
    <subcellularLocation>
        <location evidence="2 12">Bacterial flagellum basal body</location>
    </subcellularLocation>
    <subcellularLocation>
        <location evidence="3">Cell membrane</location>
        <topology evidence="3">Multi-pass membrane protein</topology>
    </subcellularLocation>
</comment>
<dbReference type="InterPro" id="IPR045851">
    <property type="entry name" value="AMP-bd_C_sf"/>
</dbReference>
<dbReference type="GeneID" id="70101046"/>
<reference evidence="17 18" key="1">
    <citation type="submission" date="2018-06" db="EMBL/GenBank/DDBJ databases">
        <authorList>
            <consortium name="Pathogen Informatics"/>
            <person name="Doyle S."/>
        </authorList>
    </citation>
    <scope>NUCLEOTIDE SEQUENCE [LARGE SCALE GENOMIC DNA]</scope>
    <source>
        <strain evidence="17 18">NCTC10392</strain>
    </source>
</reference>
<evidence type="ECO:0000256" key="1">
    <source>
        <dbReference type="ARBA" id="ARBA00003820"/>
    </source>
</evidence>
<feature type="domain" description="Flagellar M-ring N-terminal" evidence="15">
    <location>
        <begin position="58"/>
        <end position="234"/>
    </location>
</feature>
<keyword evidence="8 14" id="KW-1133">Transmembrane helix</keyword>
<evidence type="ECO:0000259" key="15">
    <source>
        <dbReference type="Pfam" id="PF01514"/>
    </source>
</evidence>
<dbReference type="Pfam" id="PF08345">
    <property type="entry name" value="YscJ_FliF_C"/>
    <property type="match status" value="1"/>
</dbReference>
<dbReference type="AlphaFoldDB" id="A0A379IAB8"/>
<dbReference type="GO" id="GO:0071973">
    <property type="term" value="P:bacterial-type flagellum-dependent cell motility"/>
    <property type="evidence" value="ECO:0007669"/>
    <property type="project" value="InterPro"/>
</dbReference>
<comment type="subunit">
    <text evidence="11">The basal body constitutes a major portion of the flagellar organelle and consists of four rings (L,P,S, and M) mounted on a central rod. The M ring is integral to the inner membrane of the cell and may be connected to the flagellar rod via the S ring. The S (supramembrane ring) lies just distal to the M ring. The L and P rings lie in the outer membrane and the periplasmic space, respectively.</text>
</comment>
<dbReference type="InterPro" id="IPR006182">
    <property type="entry name" value="FliF_N_dom"/>
</dbReference>
<keyword evidence="17" id="KW-0282">Flagellum</keyword>
<comment type="function">
    <text evidence="1 12">The M ring may be actively involved in energy transduction.</text>
</comment>
<comment type="similarity">
    <text evidence="4 12">Belongs to the FliF family.</text>
</comment>
<evidence type="ECO:0000256" key="10">
    <source>
        <dbReference type="ARBA" id="ARBA00023143"/>
    </source>
</evidence>
<feature type="transmembrane region" description="Helical" evidence="14">
    <location>
        <begin position="491"/>
        <end position="509"/>
    </location>
</feature>
<feature type="compositionally biased region" description="Basic and acidic residues" evidence="13">
    <location>
        <begin position="379"/>
        <end position="388"/>
    </location>
</feature>
<accession>A0A379IAB8</accession>
<keyword evidence="6" id="KW-1003">Cell membrane</keyword>
<dbReference type="InterPro" id="IPR013556">
    <property type="entry name" value="Flag_M-ring_C"/>
</dbReference>
<dbReference type="Pfam" id="PF01514">
    <property type="entry name" value="YscJ_FliF"/>
    <property type="match status" value="1"/>
</dbReference>
<keyword evidence="10 12" id="KW-0975">Bacterial flagellum</keyword>
<feature type="domain" description="Flagellar M-ring C-terminal" evidence="16">
    <location>
        <begin position="267"/>
        <end position="465"/>
    </location>
</feature>
<dbReference type="RefSeq" id="WP_038446968.1">
    <property type="nucleotide sequence ID" value="NZ_CP008896.1"/>
</dbReference>
<evidence type="ECO:0000256" key="8">
    <source>
        <dbReference type="ARBA" id="ARBA00022989"/>
    </source>
</evidence>
<evidence type="ECO:0000256" key="2">
    <source>
        <dbReference type="ARBA" id="ARBA00004117"/>
    </source>
</evidence>
<dbReference type="PRINTS" id="PR01009">
    <property type="entry name" value="FLGMRINGFLIF"/>
</dbReference>
<evidence type="ECO:0000256" key="5">
    <source>
        <dbReference type="ARBA" id="ARBA00017949"/>
    </source>
</evidence>
<dbReference type="Gene3D" id="3.30.300.30">
    <property type="match status" value="1"/>
</dbReference>
<feature type="transmembrane region" description="Helical" evidence="14">
    <location>
        <begin position="37"/>
        <end position="56"/>
    </location>
</feature>
<dbReference type="GO" id="GO:0003774">
    <property type="term" value="F:cytoskeletal motor activity"/>
    <property type="evidence" value="ECO:0007669"/>
    <property type="project" value="InterPro"/>
</dbReference>
<dbReference type="PANTHER" id="PTHR30046:SF0">
    <property type="entry name" value="FLAGELLAR M-RING PROTEIN"/>
    <property type="match status" value="1"/>
</dbReference>
<dbReference type="PIRSF" id="PIRSF004862">
    <property type="entry name" value="FliF"/>
    <property type="match status" value="1"/>
</dbReference>
<dbReference type="InterPro" id="IPR000067">
    <property type="entry name" value="FlgMring_FliF"/>
</dbReference>
<evidence type="ECO:0000259" key="16">
    <source>
        <dbReference type="Pfam" id="PF08345"/>
    </source>
</evidence>
<dbReference type="NCBIfam" id="TIGR00206">
    <property type="entry name" value="fliF"/>
    <property type="match status" value="1"/>
</dbReference>
<evidence type="ECO:0000256" key="9">
    <source>
        <dbReference type="ARBA" id="ARBA00023136"/>
    </source>
</evidence>
<evidence type="ECO:0000313" key="17">
    <source>
        <dbReference type="EMBL" id="SUD29810.1"/>
    </source>
</evidence>
<evidence type="ECO:0000256" key="7">
    <source>
        <dbReference type="ARBA" id="ARBA00022692"/>
    </source>
</evidence>
<evidence type="ECO:0000256" key="12">
    <source>
        <dbReference type="PIRNR" id="PIRNR004862"/>
    </source>
</evidence>
<dbReference type="EMBL" id="UGUS01000002">
    <property type="protein sequence ID" value="SUD29810.1"/>
    <property type="molecule type" value="Genomic_DNA"/>
</dbReference>
<feature type="compositionally biased region" description="Polar residues" evidence="13">
    <location>
        <begin position="305"/>
        <end position="317"/>
    </location>
</feature>
<evidence type="ECO:0000256" key="13">
    <source>
        <dbReference type="SAM" id="MobiDB-lite"/>
    </source>
</evidence>
<gene>
    <name evidence="17" type="primary">fliF</name>
    <name evidence="17" type="ORF">NCTC10392_01744</name>
</gene>
<dbReference type="OrthoDB" id="8554211at2"/>
<evidence type="ECO:0000256" key="14">
    <source>
        <dbReference type="SAM" id="Phobius"/>
    </source>
</evidence>
<protein>
    <recommendedName>
        <fullName evidence="5 12">Flagellar M-ring protein</fullName>
    </recommendedName>
</protein>
<keyword evidence="7 14" id="KW-0812">Transmembrane</keyword>
<sequence length="590" mass="62905">MAEAVVDNAPAKADGKPPLFGLSFLENLSEMTMLRQVGLMVGLAASVAIGFAVVLWSQQPDYRPLYGSLAGMDAKQVMETLAAADIAYTVEPNSGALLVKADDVARARLKLAGAGVAPTDGNIGFEILDKDQGLGTSQFMEATRYRRGLEGELARTIASLNNVKGARVHLAIPKSSVFVRDERKPSASVLVELFAGRSLEPGQVLAIVNLVATSVPELSKSQITVVDQKGNLLSDQAENSALTMAGKQFDYSRRMESMLTQRVHNILQPVLGNDRYKAEVSADVDFSAVESTSEQFNPDQPALRSEQSTSEQRTAANGPQGVPGALSNQPPAPASAPQTTGGAAATAGAVQPGQPLLDANGQQIMDPATGQPMLAPYPADKRQQSTKNFELDRSISHTKQQQGRLNRLSVSVVVDDQVKINAANGETTRAPWSADELARFTRLVQDAVGFDASRGDSVSVINMPFSLERGEVIADIPFYSQPWFWDIVKQVLGVLFILVLVFGVLRPVLNNITGHGKKQLAPFGDVELGGMGGLDGELANDRVSLGGPQSILLPSPSEGYDAQLNAIKSLVAEDPGRVAQVVKEWINADE</sequence>
<dbReference type="Proteomes" id="UP000255125">
    <property type="component" value="Unassembled WGS sequence"/>
</dbReference>
<evidence type="ECO:0000313" key="18">
    <source>
        <dbReference type="Proteomes" id="UP000255125"/>
    </source>
</evidence>
<dbReference type="GO" id="GO:0009431">
    <property type="term" value="C:bacterial-type flagellum basal body, MS ring"/>
    <property type="evidence" value="ECO:0007669"/>
    <property type="project" value="InterPro"/>
</dbReference>
<feature type="region of interest" description="Disordered" evidence="13">
    <location>
        <begin position="289"/>
        <end position="388"/>
    </location>
</feature>
<proteinExistence type="inferred from homology"/>
<dbReference type="InterPro" id="IPR043427">
    <property type="entry name" value="YscJ/FliF"/>
</dbReference>
<name>A0A379IAB8_PSEFL</name>
<dbReference type="KEGG" id="pfn:HZ99_25865"/>
<dbReference type="PANTHER" id="PTHR30046">
    <property type="entry name" value="FLAGELLAR M-RING PROTEIN"/>
    <property type="match status" value="1"/>
</dbReference>
<evidence type="ECO:0000256" key="11">
    <source>
        <dbReference type="ARBA" id="ARBA00025936"/>
    </source>
</evidence>
<dbReference type="GO" id="GO:0005886">
    <property type="term" value="C:plasma membrane"/>
    <property type="evidence" value="ECO:0007669"/>
    <property type="project" value="UniProtKB-SubCell"/>
</dbReference>
<feature type="compositionally biased region" description="Low complexity" evidence="13">
    <location>
        <begin position="335"/>
        <end position="355"/>
    </location>
</feature>
<feature type="compositionally biased region" description="Polar residues" evidence="13">
    <location>
        <begin position="289"/>
        <end position="298"/>
    </location>
</feature>